<comment type="caution">
    <text evidence="2">The sequence shown here is derived from an EMBL/GenBank/DDBJ whole genome shotgun (WGS) entry which is preliminary data.</text>
</comment>
<accession>A0AA39Y881</accession>
<keyword evidence="3" id="KW-1185">Reference proteome</keyword>
<protein>
    <submittedName>
        <fullName evidence="2">Uncharacterized protein</fullName>
    </submittedName>
</protein>
<evidence type="ECO:0000256" key="1">
    <source>
        <dbReference type="SAM" id="MobiDB-lite"/>
    </source>
</evidence>
<proteinExistence type="predicted"/>
<organism evidence="2 3">
    <name type="scientific">Cercophora newfieldiana</name>
    <dbReference type="NCBI Taxonomy" id="92897"/>
    <lineage>
        <taxon>Eukaryota</taxon>
        <taxon>Fungi</taxon>
        <taxon>Dikarya</taxon>
        <taxon>Ascomycota</taxon>
        <taxon>Pezizomycotina</taxon>
        <taxon>Sordariomycetes</taxon>
        <taxon>Sordariomycetidae</taxon>
        <taxon>Sordariales</taxon>
        <taxon>Lasiosphaeriaceae</taxon>
        <taxon>Cercophora</taxon>
    </lineage>
</organism>
<gene>
    <name evidence="2" type="ORF">B0T16DRAFT_458225</name>
</gene>
<dbReference type="EMBL" id="JAULSV010000004">
    <property type="protein sequence ID" value="KAK0646290.1"/>
    <property type="molecule type" value="Genomic_DNA"/>
</dbReference>
<dbReference type="InterPro" id="IPR016159">
    <property type="entry name" value="Cullin_repeat-like_dom_sf"/>
</dbReference>
<evidence type="ECO:0000313" key="2">
    <source>
        <dbReference type="EMBL" id="KAK0646290.1"/>
    </source>
</evidence>
<dbReference type="SUPFAM" id="SSF74788">
    <property type="entry name" value="Cullin repeat-like"/>
    <property type="match status" value="1"/>
</dbReference>
<dbReference type="AlphaFoldDB" id="A0AA39Y881"/>
<name>A0AA39Y881_9PEZI</name>
<dbReference type="Proteomes" id="UP001174936">
    <property type="component" value="Unassembled WGS sequence"/>
</dbReference>
<feature type="region of interest" description="Disordered" evidence="1">
    <location>
        <begin position="1"/>
        <end position="43"/>
    </location>
</feature>
<reference evidence="2" key="1">
    <citation type="submission" date="2023-06" db="EMBL/GenBank/DDBJ databases">
        <title>Genome-scale phylogeny and comparative genomics of the fungal order Sordariales.</title>
        <authorList>
            <consortium name="Lawrence Berkeley National Laboratory"/>
            <person name="Hensen N."/>
            <person name="Bonometti L."/>
            <person name="Westerberg I."/>
            <person name="Brannstrom I.O."/>
            <person name="Guillou S."/>
            <person name="Cros-Aarteil S."/>
            <person name="Calhoun S."/>
            <person name="Haridas S."/>
            <person name="Kuo A."/>
            <person name="Mondo S."/>
            <person name="Pangilinan J."/>
            <person name="Riley R."/>
            <person name="Labutti K."/>
            <person name="Andreopoulos B."/>
            <person name="Lipzen A."/>
            <person name="Chen C."/>
            <person name="Yanf M."/>
            <person name="Daum C."/>
            <person name="Ng V."/>
            <person name="Clum A."/>
            <person name="Steindorff A."/>
            <person name="Ohm R."/>
            <person name="Martin F."/>
            <person name="Silar P."/>
            <person name="Natvig D."/>
            <person name="Lalanne C."/>
            <person name="Gautier V."/>
            <person name="Ament-Velasquez S.L."/>
            <person name="Kruys A."/>
            <person name="Hutchinson M.I."/>
            <person name="Powell A.J."/>
            <person name="Barry K."/>
            <person name="Miller A.N."/>
            <person name="Grigoriev I.V."/>
            <person name="Debuchy R."/>
            <person name="Gladieux P."/>
            <person name="Thoren M.H."/>
            <person name="Johannesson H."/>
        </authorList>
    </citation>
    <scope>NUCLEOTIDE SEQUENCE</scope>
    <source>
        <strain evidence="2">SMH2532-1</strain>
    </source>
</reference>
<dbReference type="Gene3D" id="1.20.1310.10">
    <property type="entry name" value="Cullin Repeats"/>
    <property type="match status" value="1"/>
</dbReference>
<evidence type="ECO:0000313" key="3">
    <source>
        <dbReference type="Proteomes" id="UP001174936"/>
    </source>
</evidence>
<sequence>MSAKVQGKRPVSEVIDLTSSQPSPSANAPPRPRGGPVSALQPHIGPRKIVIKNLRPASAARAQGVDEYYSRTRGELEAALGAIFAGRATPQPMERLYRGVEDICRKGEAAGLAEALRGRCEGFLAGEGMLGGLGGEGGMMLRC</sequence>